<feature type="signal peptide" evidence="1">
    <location>
        <begin position="1"/>
        <end position="24"/>
    </location>
</feature>
<dbReference type="PROSITE" id="PS51257">
    <property type="entry name" value="PROKAR_LIPOPROTEIN"/>
    <property type="match status" value="1"/>
</dbReference>
<dbReference type="Pfam" id="PF19489">
    <property type="entry name" value="SLT_4"/>
    <property type="match status" value="1"/>
</dbReference>
<feature type="domain" description="Transglycosylase SLT" evidence="2">
    <location>
        <begin position="9"/>
        <end position="195"/>
    </location>
</feature>
<dbReference type="EMBL" id="FXBL01000004">
    <property type="protein sequence ID" value="SMH50558.1"/>
    <property type="molecule type" value="Genomic_DNA"/>
</dbReference>
<evidence type="ECO:0000256" key="1">
    <source>
        <dbReference type="SAM" id="SignalP"/>
    </source>
</evidence>
<name>A0A1X7PGD3_9HYPH</name>
<proteinExistence type="predicted"/>
<dbReference type="OrthoDB" id="9789144at2"/>
<keyword evidence="1" id="KW-0732">Signal</keyword>
<dbReference type="InterPro" id="IPR045795">
    <property type="entry name" value="SLT_4"/>
</dbReference>
<accession>A0A1X7PGD3</accession>
<dbReference type="InterPro" id="IPR023346">
    <property type="entry name" value="Lysozyme-like_dom_sf"/>
</dbReference>
<gene>
    <name evidence="3" type="ORF">SAMN02982922_4183</name>
</gene>
<dbReference type="Gene3D" id="1.10.530.10">
    <property type="match status" value="1"/>
</dbReference>
<keyword evidence="4" id="KW-1185">Reference proteome</keyword>
<dbReference type="RefSeq" id="WP_085465901.1">
    <property type="nucleotide sequence ID" value="NZ_FXBL01000004.1"/>
</dbReference>
<reference evidence="3 4" key="1">
    <citation type="submission" date="2017-04" db="EMBL/GenBank/DDBJ databases">
        <authorList>
            <person name="Afonso C.L."/>
            <person name="Miller P.J."/>
            <person name="Scott M.A."/>
            <person name="Spackman E."/>
            <person name="Goraichik I."/>
            <person name="Dimitrov K.M."/>
            <person name="Suarez D.L."/>
            <person name="Swayne D.E."/>
        </authorList>
    </citation>
    <scope>NUCLEOTIDE SEQUENCE [LARGE SCALE GENOMIC DNA]</scope>
    <source>
        <strain evidence="3 4">B5P</strain>
    </source>
</reference>
<organism evidence="3 4">
    <name type="scientific">Mesorhizobium australicum</name>
    <dbReference type="NCBI Taxonomy" id="536018"/>
    <lineage>
        <taxon>Bacteria</taxon>
        <taxon>Pseudomonadati</taxon>
        <taxon>Pseudomonadota</taxon>
        <taxon>Alphaproteobacteria</taxon>
        <taxon>Hyphomicrobiales</taxon>
        <taxon>Phyllobacteriaceae</taxon>
        <taxon>Mesorhizobium</taxon>
    </lineage>
</organism>
<protein>
    <recommendedName>
        <fullName evidence="2">Transglycosylase SLT domain-containing protein</fullName>
    </recommendedName>
</protein>
<dbReference type="CDD" id="cd00442">
    <property type="entry name" value="Lyz-like"/>
    <property type="match status" value="1"/>
</dbReference>
<dbReference type="SUPFAM" id="SSF53955">
    <property type="entry name" value="Lysozyme-like"/>
    <property type="match status" value="1"/>
</dbReference>
<evidence type="ECO:0000313" key="3">
    <source>
        <dbReference type="EMBL" id="SMH50558.1"/>
    </source>
</evidence>
<sequence length="196" mass="21943">MVRGHLTKMVLVALALGLSGCATRPHSINNVCAVFEQQDGWITNWQRSAKAAERRHGIPVPILMATIRKESGFQSNARPPRTKLLGFIPWKRQSSAYGYAQALDGTWEQYKRERGGFSASRSKFADAVDFVGWYHGKTVSTYGVAPNDAYSLYLAYYSGWSAFGKGSWRSNASLKRTARDTALMAQSYERQMSNCR</sequence>
<evidence type="ECO:0000259" key="2">
    <source>
        <dbReference type="Pfam" id="PF19489"/>
    </source>
</evidence>
<evidence type="ECO:0000313" key="4">
    <source>
        <dbReference type="Proteomes" id="UP000193083"/>
    </source>
</evidence>
<dbReference type="AlphaFoldDB" id="A0A1X7PGD3"/>
<dbReference type="Proteomes" id="UP000193083">
    <property type="component" value="Unassembled WGS sequence"/>
</dbReference>
<feature type="chain" id="PRO_5013231141" description="Transglycosylase SLT domain-containing protein" evidence="1">
    <location>
        <begin position="25"/>
        <end position="196"/>
    </location>
</feature>